<dbReference type="Proteomes" id="UP000588491">
    <property type="component" value="Unassembled WGS sequence"/>
</dbReference>
<dbReference type="Pfam" id="PF14166">
    <property type="entry name" value="YueH"/>
    <property type="match status" value="1"/>
</dbReference>
<proteinExistence type="predicted"/>
<dbReference type="AlphaFoldDB" id="A0A7Y0K8B3"/>
<evidence type="ECO:0000313" key="1">
    <source>
        <dbReference type="EMBL" id="NMO77546.1"/>
    </source>
</evidence>
<dbReference type="InterPro" id="IPR020260">
    <property type="entry name" value="Uncharacterised_YueH"/>
</dbReference>
<gene>
    <name evidence="1" type="ORF">HHU08_11125</name>
</gene>
<dbReference type="EMBL" id="JABBPK010000001">
    <property type="protein sequence ID" value="NMO77546.1"/>
    <property type="molecule type" value="Genomic_DNA"/>
</dbReference>
<name>A0A7Y0K8B3_9BACI</name>
<accession>A0A7Y0K8B3</accession>
<organism evidence="1 2">
    <name type="scientific">Niallia alba</name>
    <dbReference type="NCBI Taxonomy" id="2729105"/>
    <lineage>
        <taxon>Bacteria</taxon>
        <taxon>Bacillati</taxon>
        <taxon>Bacillota</taxon>
        <taxon>Bacilli</taxon>
        <taxon>Bacillales</taxon>
        <taxon>Bacillaceae</taxon>
        <taxon>Niallia</taxon>
    </lineage>
</organism>
<comment type="caution">
    <text evidence="1">The sequence shown here is derived from an EMBL/GenBank/DDBJ whole genome shotgun (WGS) entry which is preliminary data.</text>
</comment>
<sequence>MITLLEDIAPLGLKDTKLYIMKTTDSFVISIPKINWSTELSKSDSTHDQFDHLLHSLTFHMFEGNCSELAECITASIGKYENSLEESL</sequence>
<protein>
    <submittedName>
        <fullName evidence="1">Uncharacterized protein</fullName>
    </submittedName>
</protein>
<reference evidence="1 2" key="1">
    <citation type="submission" date="2020-04" db="EMBL/GenBank/DDBJ databases">
        <title>Bacillus sp. UniB3 isolated from commercial digestive syrup.</title>
        <authorList>
            <person name="Thorat V."/>
            <person name="Kirdat K."/>
            <person name="Tiwarekar B."/>
            <person name="Yadav A."/>
        </authorList>
    </citation>
    <scope>NUCLEOTIDE SEQUENCE [LARGE SCALE GENOMIC DNA]</scope>
    <source>
        <strain evidence="1 2">UniB3</strain>
    </source>
</reference>
<keyword evidence="2" id="KW-1185">Reference proteome</keyword>
<dbReference type="RefSeq" id="WP_169188451.1">
    <property type="nucleotide sequence ID" value="NZ_JABBPK010000001.1"/>
</dbReference>
<evidence type="ECO:0000313" key="2">
    <source>
        <dbReference type="Proteomes" id="UP000588491"/>
    </source>
</evidence>